<organism evidence="2 3">
    <name type="scientific">Sphingobacterium mizutaii</name>
    <dbReference type="NCBI Taxonomy" id="1010"/>
    <lineage>
        <taxon>Bacteria</taxon>
        <taxon>Pseudomonadati</taxon>
        <taxon>Bacteroidota</taxon>
        <taxon>Sphingobacteriia</taxon>
        <taxon>Sphingobacteriales</taxon>
        <taxon>Sphingobacteriaceae</taxon>
        <taxon>Sphingobacterium</taxon>
    </lineage>
</organism>
<protein>
    <submittedName>
        <fullName evidence="2">Uncharacterized protein</fullName>
    </submittedName>
</protein>
<dbReference type="AlphaFoldDB" id="A0AAJ4XDH0"/>
<feature type="transmembrane region" description="Helical" evidence="1">
    <location>
        <begin position="199"/>
        <end position="217"/>
    </location>
</feature>
<feature type="transmembrane region" description="Helical" evidence="1">
    <location>
        <begin position="176"/>
        <end position="193"/>
    </location>
</feature>
<name>A0AAJ4XDH0_9SPHI</name>
<evidence type="ECO:0000256" key="1">
    <source>
        <dbReference type="SAM" id="Phobius"/>
    </source>
</evidence>
<feature type="transmembrane region" description="Helical" evidence="1">
    <location>
        <begin position="125"/>
        <end position="145"/>
    </location>
</feature>
<proteinExistence type="predicted"/>
<evidence type="ECO:0000313" key="3">
    <source>
        <dbReference type="Proteomes" id="UP000215355"/>
    </source>
</evidence>
<evidence type="ECO:0000313" key="2">
    <source>
        <dbReference type="EMBL" id="SNV54861.1"/>
    </source>
</evidence>
<sequence>MRKYFFLLYFETQSTFMDQKDILKEIGQIRSMMEKSSKFMSISGLSGVLIGCLALLGSAAAYFVVYGTKSLFGYRDYYVLDEQVLWKLIIIAILVLLISVTVGVSMARAKAKKAGQSIWNPTSKTLLKAMAIPLVTGGLFSIILISKDVFGLVASTLLIFYGLSLAAASVFTFREVRVLGILEIVLGLLALAFPGYGVVFWALGFGVLHIVYGLIVHKKYERK</sequence>
<feature type="transmembrane region" description="Helical" evidence="1">
    <location>
        <begin position="84"/>
        <end position="104"/>
    </location>
</feature>
<dbReference type="KEGG" id="smiz:4412673_03135"/>
<keyword evidence="1" id="KW-1133">Transmembrane helix</keyword>
<dbReference type="EMBL" id="LT906468">
    <property type="protein sequence ID" value="SNV54861.1"/>
    <property type="molecule type" value="Genomic_DNA"/>
</dbReference>
<accession>A0AAJ4XDH0</accession>
<reference evidence="2 3" key="1">
    <citation type="submission" date="2017-06" db="EMBL/GenBank/DDBJ databases">
        <authorList>
            <consortium name="Pathogen Informatics"/>
        </authorList>
    </citation>
    <scope>NUCLEOTIDE SEQUENCE [LARGE SCALE GENOMIC DNA]</scope>
    <source>
        <strain evidence="2 3">NCTC12149</strain>
    </source>
</reference>
<keyword evidence="1" id="KW-0472">Membrane</keyword>
<keyword evidence="1" id="KW-0812">Transmembrane</keyword>
<feature type="transmembrane region" description="Helical" evidence="1">
    <location>
        <begin position="151"/>
        <end position="171"/>
    </location>
</feature>
<gene>
    <name evidence="2" type="ORF">SAMEA4412673_03135</name>
</gene>
<feature type="transmembrane region" description="Helical" evidence="1">
    <location>
        <begin position="39"/>
        <end position="64"/>
    </location>
</feature>
<dbReference type="Proteomes" id="UP000215355">
    <property type="component" value="Chromosome 1"/>
</dbReference>